<reference evidence="1 2" key="1">
    <citation type="submission" date="2016-08" db="EMBL/GenBank/DDBJ databases">
        <authorList>
            <person name="Seilhamer J.J."/>
        </authorList>
    </citation>
    <scope>NUCLEOTIDE SEQUENCE [LARGE SCALE GENOMIC DNA]</scope>
    <source>
        <strain evidence="1 2">IEBC_T61001</strain>
    </source>
</reference>
<dbReference type="AlphaFoldDB" id="A0A1C4FGF7"/>
<protein>
    <recommendedName>
        <fullName evidence="3">Spore protein H</fullName>
    </recommendedName>
</protein>
<organism evidence="1 2">
    <name type="scientific">Bacillus thuringiensis</name>
    <dbReference type="NCBI Taxonomy" id="1428"/>
    <lineage>
        <taxon>Bacteria</taxon>
        <taxon>Bacillati</taxon>
        <taxon>Bacillota</taxon>
        <taxon>Bacilli</taxon>
        <taxon>Bacillales</taxon>
        <taxon>Bacillaceae</taxon>
        <taxon>Bacillus</taxon>
        <taxon>Bacillus cereus group</taxon>
    </lineage>
</organism>
<name>A0A1C4FGF7_BACTU</name>
<evidence type="ECO:0000313" key="1">
    <source>
        <dbReference type="EMBL" id="SCC54703.1"/>
    </source>
</evidence>
<dbReference type="Proteomes" id="UP000195991">
    <property type="component" value="Unassembled WGS sequence"/>
</dbReference>
<evidence type="ECO:0008006" key="3">
    <source>
        <dbReference type="Google" id="ProtNLM"/>
    </source>
</evidence>
<dbReference type="RefSeq" id="WP_088008928.1">
    <property type="nucleotide sequence ID" value="NZ_FMBI01000037.1"/>
</dbReference>
<evidence type="ECO:0000313" key="2">
    <source>
        <dbReference type="Proteomes" id="UP000195991"/>
    </source>
</evidence>
<accession>A0A1C4FGF7</accession>
<dbReference type="EMBL" id="FMBI01000037">
    <property type="protein sequence ID" value="SCC54703.1"/>
    <property type="molecule type" value="Genomic_DNA"/>
</dbReference>
<sequence length="122" mass="14582">MARQQGNKIVRVQFSRDRVVMFGNSYKTWEMQFEEYLWLLKQDGKLTDVEQVTVSDNEWVSWGGLKWCPEERFQHQLNREGCQDSDPDNPNPRQYKEMTFYKDASTTRKVNKAVSNYKKGIY</sequence>
<proteinExistence type="predicted"/>
<gene>
    <name evidence="1" type="ORF">BTT61001_04279</name>
</gene>